<protein>
    <submittedName>
        <fullName evidence="2">Uncharacterized protein</fullName>
    </submittedName>
</protein>
<name>A0AC35TYW7_9BILA</name>
<organism evidence="1 2">
    <name type="scientific">Rhabditophanes sp. KR3021</name>
    <dbReference type="NCBI Taxonomy" id="114890"/>
    <lineage>
        <taxon>Eukaryota</taxon>
        <taxon>Metazoa</taxon>
        <taxon>Ecdysozoa</taxon>
        <taxon>Nematoda</taxon>
        <taxon>Chromadorea</taxon>
        <taxon>Rhabditida</taxon>
        <taxon>Tylenchina</taxon>
        <taxon>Panagrolaimomorpha</taxon>
        <taxon>Strongyloidoidea</taxon>
        <taxon>Alloionematidae</taxon>
        <taxon>Rhabditophanes</taxon>
    </lineage>
</organism>
<reference evidence="2" key="1">
    <citation type="submission" date="2016-11" db="UniProtKB">
        <authorList>
            <consortium name="WormBaseParasite"/>
        </authorList>
    </citation>
    <scope>IDENTIFICATION</scope>
    <source>
        <strain evidence="2">KR3021</strain>
    </source>
</reference>
<dbReference type="Proteomes" id="UP000095286">
    <property type="component" value="Unplaced"/>
</dbReference>
<sequence>MVVLISGNKYEMDDSMIGIYFPTAHAGVYISRIHIKLFLSNFKKIQLSRESDMEITYATHSVFLATLLQIIEKGSGLRKLSLIYADWTCIKT</sequence>
<evidence type="ECO:0000313" key="1">
    <source>
        <dbReference type="Proteomes" id="UP000095286"/>
    </source>
</evidence>
<dbReference type="WBParaSite" id="RSKR_0000535200.1">
    <property type="protein sequence ID" value="RSKR_0000535200.1"/>
    <property type="gene ID" value="RSKR_0000535200"/>
</dbReference>
<evidence type="ECO:0000313" key="2">
    <source>
        <dbReference type="WBParaSite" id="RSKR_0000535200.1"/>
    </source>
</evidence>
<accession>A0AC35TYW7</accession>
<proteinExistence type="predicted"/>